<name>A0A6A6MBY8_HEVBR</name>
<evidence type="ECO:0000313" key="2">
    <source>
        <dbReference type="EMBL" id="KAF2310784.1"/>
    </source>
</evidence>
<feature type="compositionally biased region" description="Polar residues" evidence="1">
    <location>
        <begin position="63"/>
        <end position="79"/>
    </location>
</feature>
<proteinExistence type="predicted"/>
<sequence>MEEPLVPSVEEPMNKIEISEKQSSVSSVKDTKTTKPTMAATSNLLTPTGSIRKITEPKRSSDSRSNVTKPTVTASSRRSNPVPVIQRNGNGGVPEKSSSINGKIVLLMLQAQELLLHQTKVRKSHPVSATDKSLRPSTGSDVCKLETIKKPSVKPALSISSSSKRLLSTSLDSSGTSVSRKTVSKVSSPSVRSPSVSRASRTGSLSRSMDRSFNWSERRRMGTPESRDSRFIVLPPVEIKAGDDVVSILLSLNL</sequence>
<dbReference type="EMBL" id="JAAGAX010000006">
    <property type="protein sequence ID" value="KAF2310784.1"/>
    <property type="molecule type" value="Genomic_DNA"/>
</dbReference>
<organism evidence="2 3">
    <name type="scientific">Hevea brasiliensis</name>
    <name type="common">Para rubber tree</name>
    <name type="synonym">Siphonia brasiliensis</name>
    <dbReference type="NCBI Taxonomy" id="3981"/>
    <lineage>
        <taxon>Eukaryota</taxon>
        <taxon>Viridiplantae</taxon>
        <taxon>Streptophyta</taxon>
        <taxon>Embryophyta</taxon>
        <taxon>Tracheophyta</taxon>
        <taxon>Spermatophyta</taxon>
        <taxon>Magnoliopsida</taxon>
        <taxon>eudicotyledons</taxon>
        <taxon>Gunneridae</taxon>
        <taxon>Pentapetalae</taxon>
        <taxon>rosids</taxon>
        <taxon>fabids</taxon>
        <taxon>Malpighiales</taxon>
        <taxon>Euphorbiaceae</taxon>
        <taxon>Crotonoideae</taxon>
        <taxon>Micrandreae</taxon>
        <taxon>Hevea</taxon>
    </lineage>
</organism>
<feature type="region of interest" description="Disordered" evidence="1">
    <location>
        <begin position="1"/>
        <end position="97"/>
    </location>
</feature>
<protein>
    <submittedName>
        <fullName evidence="2">Uncharacterized protein</fullName>
    </submittedName>
</protein>
<evidence type="ECO:0000313" key="3">
    <source>
        <dbReference type="Proteomes" id="UP000467840"/>
    </source>
</evidence>
<feature type="compositionally biased region" description="Low complexity" evidence="1">
    <location>
        <begin position="169"/>
        <end position="201"/>
    </location>
</feature>
<reference evidence="2 3" key="1">
    <citation type="journal article" date="2020" name="Mol. Plant">
        <title>The Chromosome-Based Rubber Tree Genome Provides New Insights into Spurge Genome Evolution and Rubber Biosynthesis.</title>
        <authorList>
            <person name="Liu J."/>
            <person name="Shi C."/>
            <person name="Shi C.C."/>
            <person name="Li W."/>
            <person name="Zhang Q.J."/>
            <person name="Zhang Y."/>
            <person name="Li K."/>
            <person name="Lu H.F."/>
            <person name="Shi C."/>
            <person name="Zhu S.T."/>
            <person name="Xiao Z.Y."/>
            <person name="Nan H."/>
            <person name="Yue Y."/>
            <person name="Zhu X.G."/>
            <person name="Wu Y."/>
            <person name="Hong X.N."/>
            <person name="Fan G.Y."/>
            <person name="Tong Y."/>
            <person name="Zhang D."/>
            <person name="Mao C.L."/>
            <person name="Liu Y.L."/>
            <person name="Hao S.J."/>
            <person name="Liu W.Q."/>
            <person name="Lv M.Q."/>
            <person name="Zhang H.B."/>
            <person name="Liu Y."/>
            <person name="Hu-Tang G.R."/>
            <person name="Wang J.P."/>
            <person name="Wang J.H."/>
            <person name="Sun Y.H."/>
            <person name="Ni S.B."/>
            <person name="Chen W.B."/>
            <person name="Zhang X.C."/>
            <person name="Jiao Y.N."/>
            <person name="Eichler E.E."/>
            <person name="Li G.H."/>
            <person name="Liu X."/>
            <person name="Gao L.Z."/>
        </authorList>
    </citation>
    <scope>NUCLEOTIDE SEQUENCE [LARGE SCALE GENOMIC DNA]</scope>
    <source>
        <strain evidence="3">cv. GT1</strain>
        <tissue evidence="2">Leaf</tissue>
    </source>
</reference>
<dbReference type="AlphaFoldDB" id="A0A6A6MBY8"/>
<accession>A0A6A6MBY8</accession>
<evidence type="ECO:0000256" key="1">
    <source>
        <dbReference type="SAM" id="MobiDB-lite"/>
    </source>
</evidence>
<dbReference type="Proteomes" id="UP000467840">
    <property type="component" value="Chromosome 14"/>
</dbReference>
<feature type="region of interest" description="Disordered" evidence="1">
    <location>
        <begin position="169"/>
        <end position="226"/>
    </location>
</feature>
<feature type="compositionally biased region" description="Polar residues" evidence="1">
    <location>
        <begin position="202"/>
        <end position="215"/>
    </location>
</feature>
<feature type="compositionally biased region" description="Basic and acidic residues" evidence="1">
    <location>
        <begin position="216"/>
        <end position="226"/>
    </location>
</feature>
<comment type="caution">
    <text evidence="2">The sequence shown here is derived from an EMBL/GenBank/DDBJ whole genome shotgun (WGS) entry which is preliminary data.</text>
</comment>
<feature type="compositionally biased region" description="Polar residues" evidence="1">
    <location>
        <begin position="39"/>
        <end position="49"/>
    </location>
</feature>
<feature type="compositionally biased region" description="Basic and acidic residues" evidence="1">
    <location>
        <begin position="53"/>
        <end position="62"/>
    </location>
</feature>
<keyword evidence="3" id="KW-1185">Reference proteome</keyword>
<gene>
    <name evidence="2" type="ORF">GH714_017152</name>
</gene>